<name>A0A8C5J103_JUNHY</name>
<dbReference type="PANTHER" id="PTHR16263">
    <property type="entry name" value="TETRATRICOPEPTIDE REPEAT PROTEIN 38"/>
    <property type="match status" value="1"/>
</dbReference>
<protein>
    <recommendedName>
        <fullName evidence="2">Tetratricopeptide repeat protein 38</fullName>
    </recommendedName>
</protein>
<evidence type="ECO:0000256" key="1">
    <source>
        <dbReference type="ARBA" id="ARBA00005857"/>
    </source>
</evidence>
<dbReference type="InterPro" id="IPR033891">
    <property type="entry name" value="TTC38"/>
</dbReference>
<reference evidence="6" key="2">
    <citation type="submission" date="2025-09" db="UniProtKB">
        <authorList>
            <consortium name="Ensembl"/>
        </authorList>
    </citation>
    <scope>IDENTIFICATION</scope>
</reference>
<evidence type="ECO:0000256" key="4">
    <source>
        <dbReference type="ARBA" id="ARBA00022803"/>
    </source>
</evidence>
<accession>A0A8C5J103</accession>
<comment type="similarity">
    <text evidence="1">Belongs to the TTC38 family.</text>
</comment>
<dbReference type="PANTHER" id="PTHR16263:SF4">
    <property type="entry name" value="TETRATRICOPEPTIDE REPEAT PROTEIN 38"/>
    <property type="match status" value="1"/>
</dbReference>
<dbReference type="Gene3D" id="1.25.40.10">
    <property type="entry name" value="Tetratricopeptide repeat domain"/>
    <property type="match status" value="1"/>
</dbReference>
<sequence length="592" mass="65529">MPSSGFGDIPAFPSVPSPQDGHPGIPSVSPALGMDTQAFPRVPSPQDGHPGVPACPQPSGWTPRRSQRVPSPQDAHPGVPSVSPALRMHTRAFPACPQPSGCTPRHSQRVPSSRDGHPGVPGPGRDTPVFPALRAWQDAGLVLSTSSNEACKLFDAVLTQYATWTNNESLGGIEGCLSKLKAADPNFTMGHVLANGLELIGTGRSVRLDRELGSAVTAMVALSKAQPLTERERLHVSALDVFARGQLPKACELWEQILQSHPTDLLALKFSHDTYFYLGYQRQMRDSVARVYPFWTPDVPLSSYVKGYYSFGLVETNLYDRAEKVAHEALAINQTDAWSVHTIAHVNEMKAEVEKGLKFMKETEKNWKSSDMLACHNYWHWALYYIEKGEYEAALTIYDKHIAPVCLASGSILDIVDNCSMLYRLHLEGVKLGDRWNDLLGVTKKHTKDHILLFNDVHYLMSFLGAKDHKTTEELLTTLQELARAPHEDHQLSLAPHLGLPLCQAFVEFENGNCDKAVDLLYPIRYELVQVGGSDAQRDVFSLLLIHAALNSKSEAKRNLARCLLHERDLLRPKSPMTERLIRKAAAVHSMA</sequence>
<evidence type="ECO:0000256" key="2">
    <source>
        <dbReference type="ARBA" id="ARBA00019992"/>
    </source>
</evidence>
<evidence type="ECO:0000313" key="6">
    <source>
        <dbReference type="Ensembl" id="ENSJHYP00000011022.1"/>
    </source>
</evidence>
<dbReference type="CDD" id="cd05804">
    <property type="entry name" value="StaR_like"/>
    <property type="match status" value="1"/>
</dbReference>
<evidence type="ECO:0000256" key="3">
    <source>
        <dbReference type="ARBA" id="ARBA00022737"/>
    </source>
</evidence>
<evidence type="ECO:0000256" key="5">
    <source>
        <dbReference type="SAM" id="MobiDB-lite"/>
    </source>
</evidence>
<keyword evidence="3" id="KW-0677">Repeat</keyword>
<proteinExistence type="inferred from homology"/>
<dbReference type="SUPFAM" id="SSF48452">
    <property type="entry name" value="TPR-like"/>
    <property type="match status" value="1"/>
</dbReference>
<feature type="region of interest" description="Disordered" evidence="5">
    <location>
        <begin position="1"/>
        <end position="125"/>
    </location>
</feature>
<dbReference type="Ensembl" id="ENSJHYT00000013334.1">
    <property type="protein sequence ID" value="ENSJHYP00000011022.1"/>
    <property type="gene ID" value="ENSJHYG00000008627.1"/>
</dbReference>
<dbReference type="AlphaFoldDB" id="A0A8C5J103"/>
<dbReference type="Proteomes" id="UP000694408">
    <property type="component" value="Unplaced"/>
</dbReference>
<keyword evidence="7" id="KW-1185">Reference proteome</keyword>
<reference evidence="6" key="1">
    <citation type="submission" date="2025-08" db="UniProtKB">
        <authorList>
            <consortium name="Ensembl"/>
        </authorList>
    </citation>
    <scope>IDENTIFICATION</scope>
</reference>
<keyword evidence="4" id="KW-0802">TPR repeat</keyword>
<dbReference type="InterPro" id="IPR011990">
    <property type="entry name" value="TPR-like_helical_dom_sf"/>
</dbReference>
<organism evidence="6 7">
    <name type="scientific">Junco hyemalis</name>
    <name type="common">Dark-eyed junco</name>
    <dbReference type="NCBI Taxonomy" id="40217"/>
    <lineage>
        <taxon>Eukaryota</taxon>
        <taxon>Metazoa</taxon>
        <taxon>Chordata</taxon>
        <taxon>Craniata</taxon>
        <taxon>Vertebrata</taxon>
        <taxon>Euteleostomi</taxon>
        <taxon>Archelosauria</taxon>
        <taxon>Archosauria</taxon>
        <taxon>Dinosauria</taxon>
        <taxon>Saurischia</taxon>
        <taxon>Theropoda</taxon>
        <taxon>Coelurosauria</taxon>
        <taxon>Aves</taxon>
        <taxon>Neognathae</taxon>
        <taxon>Neoaves</taxon>
        <taxon>Telluraves</taxon>
        <taxon>Australaves</taxon>
        <taxon>Passeriformes</taxon>
        <taxon>Passerellidae</taxon>
        <taxon>Junco</taxon>
    </lineage>
</organism>
<evidence type="ECO:0000313" key="7">
    <source>
        <dbReference type="Proteomes" id="UP000694408"/>
    </source>
</evidence>